<organism evidence="7 8">
    <name type="scientific">Thalassovita gelatinovora</name>
    <name type="common">Thalassobius gelatinovorus</name>
    <dbReference type="NCBI Taxonomy" id="53501"/>
    <lineage>
        <taxon>Bacteria</taxon>
        <taxon>Pseudomonadati</taxon>
        <taxon>Pseudomonadota</taxon>
        <taxon>Alphaproteobacteria</taxon>
        <taxon>Rhodobacterales</taxon>
        <taxon>Roseobacteraceae</taxon>
        <taxon>Thalassovita</taxon>
    </lineage>
</organism>
<evidence type="ECO:0000256" key="2">
    <source>
        <dbReference type="ARBA" id="ARBA00023136"/>
    </source>
</evidence>
<dbReference type="PANTHER" id="PTHR30329:SF21">
    <property type="entry name" value="LIPOPROTEIN YIAD-RELATED"/>
    <property type="match status" value="1"/>
</dbReference>
<dbReference type="PRINTS" id="PR01021">
    <property type="entry name" value="OMPADOMAIN"/>
</dbReference>
<evidence type="ECO:0000256" key="1">
    <source>
        <dbReference type="ARBA" id="ARBA00004442"/>
    </source>
</evidence>
<dbReference type="InterPro" id="IPR036737">
    <property type="entry name" value="OmpA-like_sf"/>
</dbReference>
<dbReference type="InterPro" id="IPR006665">
    <property type="entry name" value="OmpA-like"/>
</dbReference>
<dbReference type="AlphaFoldDB" id="A0A0P1F5K8"/>
<dbReference type="EMBL" id="CYSA01000007">
    <property type="protein sequence ID" value="CUH63144.1"/>
    <property type="molecule type" value="Genomic_DNA"/>
</dbReference>
<dbReference type="Pfam" id="PF00691">
    <property type="entry name" value="OmpA"/>
    <property type="match status" value="1"/>
</dbReference>
<keyword evidence="2 4" id="KW-0472">Membrane</keyword>
<dbReference type="PANTHER" id="PTHR30329">
    <property type="entry name" value="STATOR ELEMENT OF FLAGELLAR MOTOR COMPLEX"/>
    <property type="match status" value="1"/>
</dbReference>
<evidence type="ECO:0000256" key="4">
    <source>
        <dbReference type="PROSITE-ProRule" id="PRU00473"/>
    </source>
</evidence>
<dbReference type="SUPFAM" id="SSF103088">
    <property type="entry name" value="OmpA-like"/>
    <property type="match status" value="1"/>
</dbReference>
<evidence type="ECO:0000313" key="8">
    <source>
        <dbReference type="Proteomes" id="UP000051587"/>
    </source>
</evidence>
<evidence type="ECO:0000256" key="5">
    <source>
        <dbReference type="SAM" id="SignalP"/>
    </source>
</evidence>
<protein>
    <submittedName>
        <fullName evidence="7">Outer membrane porin F</fullName>
    </submittedName>
</protein>
<feature type="signal peptide" evidence="5">
    <location>
        <begin position="1"/>
        <end position="21"/>
    </location>
</feature>
<dbReference type="Gene3D" id="3.30.1330.60">
    <property type="entry name" value="OmpA-like domain"/>
    <property type="match status" value="1"/>
</dbReference>
<dbReference type="InterPro" id="IPR050330">
    <property type="entry name" value="Bact_OuterMem_StrucFunc"/>
</dbReference>
<reference evidence="7 8" key="1">
    <citation type="submission" date="2015-09" db="EMBL/GenBank/DDBJ databases">
        <authorList>
            <consortium name="Swine Surveillance"/>
        </authorList>
    </citation>
    <scope>NUCLEOTIDE SEQUENCE [LARGE SCALE GENOMIC DNA]</scope>
    <source>
        <strain evidence="7 8">CECT 4357</strain>
    </source>
</reference>
<name>A0A0P1F5K8_THAGE</name>
<proteinExistence type="predicted"/>
<dbReference type="PROSITE" id="PS51123">
    <property type="entry name" value="OMPA_2"/>
    <property type="match status" value="1"/>
</dbReference>
<dbReference type="InterPro" id="IPR006664">
    <property type="entry name" value="OMP_bac"/>
</dbReference>
<evidence type="ECO:0000256" key="3">
    <source>
        <dbReference type="ARBA" id="ARBA00023237"/>
    </source>
</evidence>
<feature type="domain" description="OmpA-like" evidence="6">
    <location>
        <begin position="196"/>
        <end position="313"/>
    </location>
</feature>
<accession>A0A0P1F5K8</accession>
<comment type="subcellular location">
    <subcellularLocation>
        <location evidence="1">Cell outer membrane</location>
    </subcellularLocation>
</comment>
<dbReference type="GO" id="GO:0009279">
    <property type="term" value="C:cell outer membrane"/>
    <property type="evidence" value="ECO:0007669"/>
    <property type="project" value="UniProtKB-SubCell"/>
</dbReference>
<dbReference type="CDD" id="cd07185">
    <property type="entry name" value="OmpA_C-like"/>
    <property type="match status" value="1"/>
</dbReference>
<keyword evidence="5" id="KW-0732">Signal</keyword>
<gene>
    <name evidence="7" type="primary">oprF_1</name>
    <name evidence="7" type="ORF">TG4357_00501</name>
</gene>
<evidence type="ECO:0000259" key="6">
    <source>
        <dbReference type="PROSITE" id="PS51123"/>
    </source>
</evidence>
<feature type="chain" id="PRO_5006062295" evidence="5">
    <location>
        <begin position="22"/>
        <end position="313"/>
    </location>
</feature>
<evidence type="ECO:0000313" key="7">
    <source>
        <dbReference type="EMBL" id="CUH63144.1"/>
    </source>
</evidence>
<keyword evidence="3" id="KW-0998">Cell outer membrane</keyword>
<dbReference type="STRING" id="53501.SAMN04488043_1073"/>
<dbReference type="Proteomes" id="UP000051587">
    <property type="component" value="Unassembled WGS sequence"/>
</dbReference>
<keyword evidence="8" id="KW-1185">Reference proteome</keyword>
<sequence>MRIGSVIFLAFGLSLAGPAAALELQLPGAADLLADEKVDLDSYALPLGPYSDNSQWTDSVEGRVTRQSWRVAAQGMTSLQLLAPLREQLLAAGYDVLFECDTLRCGGFDFRFETEVLPAPLMHVDLGDFRFLSARHGPDDHLGLLVSRSANAGFIQLIRVVELSQNQGADTGVNVIIPGISPDKSLLSSDMTGLLVAQGHVVLDDLAFETGSSSLGEGSYASLEALSVFLNADQTRRIALVGHTDAVGNLDQNIALSKKRAASVLERLVSRYSVARGQLSAEGMGYLAPIAPNQTAAGRDTNRRVEAVLLNTD</sequence>